<dbReference type="InterPro" id="IPR008881">
    <property type="entry name" value="Trigger_fac_ribosome-bd_bac"/>
</dbReference>
<dbReference type="SUPFAM" id="SSF109998">
    <property type="entry name" value="Triger factor/SurA peptide-binding domain-like"/>
    <property type="match status" value="1"/>
</dbReference>
<dbReference type="Proteomes" id="UP001597373">
    <property type="component" value="Unassembled WGS sequence"/>
</dbReference>
<evidence type="ECO:0000259" key="14">
    <source>
        <dbReference type="PROSITE" id="PS50059"/>
    </source>
</evidence>
<keyword evidence="6 10" id="KW-0143">Chaperone</keyword>
<dbReference type="Pfam" id="PF05698">
    <property type="entry name" value="Trigger_C"/>
    <property type="match status" value="1"/>
</dbReference>
<keyword evidence="10 12" id="KW-0131">Cell cycle</keyword>
<feature type="compositionally biased region" description="Basic and acidic residues" evidence="13">
    <location>
        <begin position="471"/>
        <end position="484"/>
    </location>
</feature>
<dbReference type="HAMAP" id="MF_00303">
    <property type="entry name" value="Trigger_factor_Tig"/>
    <property type="match status" value="1"/>
</dbReference>
<evidence type="ECO:0000256" key="12">
    <source>
        <dbReference type="RuleBase" id="RU003914"/>
    </source>
</evidence>
<evidence type="ECO:0000256" key="3">
    <source>
        <dbReference type="ARBA" id="ARBA00013194"/>
    </source>
</evidence>
<evidence type="ECO:0000256" key="4">
    <source>
        <dbReference type="ARBA" id="ARBA00016902"/>
    </source>
</evidence>
<feature type="compositionally biased region" description="Basic and acidic residues" evidence="13">
    <location>
        <begin position="450"/>
        <end position="460"/>
    </location>
</feature>
<evidence type="ECO:0000256" key="9">
    <source>
        <dbReference type="ARBA" id="ARBA00029986"/>
    </source>
</evidence>
<dbReference type="PANTHER" id="PTHR30560">
    <property type="entry name" value="TRIGGER FACTOR CHAPERONE AND PEPTIDYL-PROLYL CIS/TRANS ISOMERASE"/>
    <property type="match status" value="1"/>
</dbReference>
<gene>
    <name evidence="10 15" type="primary">tig</name>
    <name evidence="15" type="ORF">ACFSMZ_10220</name>
</gene>
<accession>A0ABW5DIA1</accession>
<comment type="function">
    <text evidence="8 10">Involved in protein export. Acts as a chaperone by maintaining the newly synthesized protein in an open conformation. Functions as a peptidyl-prolyl cis-trans isomerase.</text>
</comment>
<evidence type="ECO:0000256" key="11">
    <source>
        <dbReference type="PROSITE-ProRule" id="PRU00277"/>
    </source>
</evidence>
<evidence type="ECO:0000256" key="5">
    <source>
        <dbReference type="ARBA" id="ARBA00023110"/>
    </source>
</evidence>
<dbReference type="EMBL" id="JBHUIR010000034">
    <property type="protein sequence ID" value="MFD2260139.1"/>
    <property type="molecule type" value="Genomic_DNA"/>
</dbReference>
<comment type="catalytic activity">
    <reaction evidence="1 10 11">
        <text>[protein]-peptidylproline (omega=180) = [protein]-peptidylproline (omega=0)</text>
        <dbReference type="Rhea" id="RHEA:16237"/>
        <dbReference type="Rhea" id="RHEA-COMP:10747"/>
        <dbReference type="Rhea" id="RHEA-COMP:10748"/>
        <dbReference type="ChEBI" id="CHEBI:83833"/>
        <dbReference type="ChEBI" id="CHEBI:83834"/>
        <dbReference type="EC" id="5.2.1.8"/>
    </reaction>
</comment>
<feature type="region of interest" description="Disordered" evidence="13">
    <location>
        <begin position="438"/>
        <end position="484"/>
    </location>
</feature>
<evidence type="ECO:0000256" key="7">
    <source>
        <dbReference type="ARBA" id="ARBA00023235"/>
    </source>
</evidence>
<dbReference type="Pfam" id="PF05697">
    <property type="entry name" value="Trigger_N"/>
    <property type="match status" value="1"/>
</dbReference>
<keyword evidence="16" id="KW-1185">Reference proteome</keyword>
<dbReference type="PIRSF" id="PIRSF003095">
    <property type="entry name" value="Trigger_factor"/>
    <property type="match status" value="1"/>
</dbReference>
<comment type="similarity">
    <text evidence="2 10 12">Belongs to the FKBP-type PPIase family. Tig subfamily.</text>
</comment>
<proteinExistence type="inferred from homology"/>
<evidence type="ECO:0000256" key="6">
    <source>
        <dbReference type="ARBA" id="ARBA00023186"/>
    </source>
</evidence>
<dbReference type="InterPro" id="IPR001179">
    <property type="entry name" value="PPIase_FKBP_dom"/>
</dbReference>
<evidence type="ECO:0000313" key="15">
    <source>
        <dbReference type="EMBL" id="MFD2260139.1"/>
    </source>
</evidence>
<dbReference type="PANTHER" id="PTHR30560:SF3">
    <property type="entry name" value="TRIGGER FACTOR-LIKE PROTEIN TIG, CHLOROPLASTIC"/>
    <property type="match status" value="1"/>
</dbReference>
<keyword evidence="7 10" id="KW-0413">Isomerase</keyword>
<dbReference type="SUPFAM" id="SSF54534">
    <property type="entry name" value="FKBP-like"/>
    <property type="match status" value="1"/>
</dbReference>
<evidence type="ECO:0000256" key="13">
    <source>
        <dbReference type="SAM" id="MobiDB-lite"/>
    </source>
</evidence>
<dbReference type="InterPro" id="IPR036611">
    <property type="entry name" value="Trigger_fac_ribosome-bd_sf"/>
</dbReference>
<evidence type="ECO:0000256" key="1">
    <source>
        <dbReference type="ARBA" id="ARBA00000971"/>
    </source>
</evidence>
<dbReference type="NCBIfam" id="TIGR00115">
    <property type="entry name" value="tig"/>
    <property type="match status" value="1"/>
</dbReference>
<dbReference type="Gene3D" id="3.10.50.40">
    <property type="match status" value="1"/>
</dbReference>
<sequence length="484" mass="54624">MQVSEILNSGLKREIKVIVPAQDLENRLMERLQDAATKVRLKGFRPGKVPVQHLRRVYGKSMMAEIVNEILTETSRNIISERGEKAAMQPEVKMTEDEKEAEKILSGAADFEFSLSYEVIPTIELKDFSEIKITRPVYDVTDEEVDEQIKRIAESTRTYSEKDGKAEKGDKVTIDYVGKLDGEPFEGGSAEDSDVVIGFGQFIPGFEEELIGLKAGDKKTFKIKFPDNYAAAHLAGKEAEFDITVKKVASGDEIEINDALAEKLGLESAEKLREIVRGQLESQFGSVTRQKAKRQLLDALDEAYKFEAPSKLIEAEFNNIWTQVTRELEQAGRTFEDEDTTEEAAREEYQRLAERRVRLGLVLAQIGEEAGVQVSEDELQRALFDTIRRFPADQQQQVFEFYRQNPQALAGIRAPIYEEKVVDHLLTKVNVTDNKVTREELLADDEEEEAKPAEAKEKPAKKAPAKKKSSKKAEEKSEEKEGEA</sequence>
<dbReference type="RefSeq" id="WP_345100536.1">
    <property type="nucleotide sequence ID" value="NZ_BAABGS010000075.1"/>
</dbReference>
<keyword evidence="10 12" id="KW-0132">Cell division</keyword>
<comment type="subcellular location">
    <subcellularLocation>
        <location evidence="10">Cytoplasm</location>
    </subcellularLocation>
    <text evidence="10">About half TF is bound to the ribosome near the polypeptide exit tunnel while the other half is free in the cytoplasm.</text>
</comment>
<dbReference type="Pfam" id="PF00254">
    <property type="entry name" value="FKBP_C"/>
    <property type="match status" value="1"/>
</dbReference>
<evidence type="ECO:0000256" key="2">
    <source>
        <dbReference type="ARBA" id="ARBA00005464"/>
    </source>
</evidence>
<comment type="domain">
    <text evidence="10">Consists of 3 domains; the N-terminus binds the ribosome, the middle domain has PPIase activity, while the C-terminus has intrinsic chaperone activity on its own.</text>
</comment>
<name>A0ABW5DIA1_9HYPH</name>
<feature type="compositionally biased region" description="Basic residues" evidence="13">
    <location>
        <begin position="461"/>
        <end position="470"/>
    </location>
</feature>
<evidence type="ECO:0000256" key="8">
    <source>
        <dbReference type="ARBA" id="ARBA00024849"/>
    </source>
</evidence>
<evidence type="ECO:0000256" key="10">
    <source>
        <dbReference type="HAMAP-Rule" id="MF_00303"/>
    </source>
</evidence>
<dbReference type="GO" id="GO:0003755">
    <property type="term" value="F:peptidyl-prolyl cis-trans isomerase activity"/>
    <property type="evidence" value="ECO:0007669"/>
    <property type="project" value="UniProtKB-EC"/>
</dbReference>
<evidence type="ECO:0000313" key="16">
    <source>
        <dbReference type="Proteomes" id="UP001597373"/>
    </source>
</evidence>
<dbReference type="PROSITE" id="PS50059">
    <property type="entry name" value="FKBP_PPIASE"/>
    <property type="match status" value="1"/>
</dbReference>
<dbReference type="Gene3D" id="3.30.70.1050">
    <property type="entry name" value="Trigger factor ribosome-binding domain"/>
    <property type="match status" value="1"/>
</dbReference>
<protein>
    <recommendedName>
        <fullName evidence="4 10">Trigger factor</fullName>
        <shortName evidence="10">TF</shortName>
        <ecNumber evidence="3 10">5.2.1.8</ecNumber>
    </recommendedName>
    <alternativeName>
        <fullName evidence="9 10">PPIase</fullName>
    </alternativeName>
</protein>
<dbReference type="InterPro" id="IPR046357">
    <property type="entry name" value="PPIase_dom_sf"/>
</dbReference>
<dbReference type="InterPro" id="IPR037041">
    <property type="entry name" value="Trigger_fac_C_sf"/>
</dbReference>
<keyword evidence="10" id="KW-0963">Cytoplasm</keyword>
<organism evidence="15 16">
    <name type="scientific">Chelativorans composti</name>
    <dbReference type="NCBI Taxonomy" id="768533"/>
    <lineage>
        <taxon>Bacteria</taxon>
        <taxon>Pseudomonadati</taxon>
        <taxon>Pseudomonadota</taxon>
        <taxon>Alphaproteobacteria</taxon>
        <taxon>Hyphomicrobiales</taxon>
        <taxon>Phyllobacteriaceae</taxon>
        <taxon>Chelativorans</taxon>
    </lineage>
</organism>
<feature type="domain" description="PPIase FKBP-type" evidence="14">
    <location>
        <begin position="169"/>
        <end position="270"/>
    </location>
</feature>
<reference evidence="16" key="1">
    <citation type="journal article" date="2019" name="Int. J. Syst. Evol. Microbiol.">
        <title>The Global Catalogue of Microorganisms (GCM) 10K type strain sequencing project: providing services to taxonomists for standard genome sequencing and annotation.</title>
        <authorList>
            <consortium name="The Broad Institute Genomics Platform"/>
            <consortium name="The Broad Institute Genome Sequencing Center for Infectious Disease"/>
            <person name="Wu L."/>
            <person name="Ma J."/>
        </authorList>
    </citation>
    <scope>NUCLEOTIDE SEQUENCE [LARGE SCALE GENOMIC DNA]</scope>
    <source>
        <strain evidence="16">KCTC 23707</strain>
    </source>
</reference>
<dbReference type="SUPFAM" id="SSF102735">
    <property type="entry name" value="Trigger factor ribosome-binding domain"/>
    <property type="match status" value="1"/>
</dbReference>
<dbReference type="InterPro" id="IPR027304">
    <property type="entry name" value="Trigger_fact/SurA_dom_sf"/>
</dbReference>
<dbReference type="EC" id="5.2.1.8" evidence="3 10"/>
<dbReference type="InterPro" id="IPR005215">
    <property type="entry name" value="Trig_fac"/>
</dbReference>
<keyword evidence="5 10" id="KW-0697">Rotamase</keyword>
<dbReference type="Gene3D" id="1.10.3120.10">
    <property type="entry name" value="Trigger factor, C-terminal domain"/>
    <property type="match status" value="1"/>
</dbReference>
<dbReference type="InterPro" id="IPR008880">
    <property type="entry name" value="Trigger_fac_C"/>
</dbReference>
<comment type="caution">
    <text evidence="15">The sequence shown here is derived from an EMBL/GenBank/DDBJ whole genome shotgun (WGS) entry which is preliminary data.</text>
</comment>